<dbReference type="Proteomes" id="UP000193391">
    <property type="component" value="Unassembled WGS sequence"/>
</dbReference>
<dbReference type="OrthoDB" id="7316481at2"/>
<gene>
    <name evidence="2" type="ORF">TMES_21725</name>
</gene>
<dbReference type="NCBIfam" id="NF033539">
    <property type="entry name" value="transpos_IS1380"/>
    <property type="match status" value="1"/>
</dbReference>
<dbReference type="InterPro" id="IPR025668">
    <property type="entry name" value="Tnp_DDE_dom"/>
</dbReference>
<dbReference type="AlphaFoldDB" id="A0A1Y2KWG6"/>
<accession>A0A1Y2KWG6</accession>
<dbReference type="STRING" id="1293891.TMES_21725"/>
<keyword evidence="3" id="KW-1185">Reference proteome</keyword>
<dbReference type="InterPro" id="IPR047960">
    <property type="entry name" value="Transpos_IS1380"/>
</dbReference>
<reference evidence="2 3" key="1">
    <citation type="submission" date="2014-03" db="EMBL/GenBank/DDBJ databases">
        <title>The draft genome sequence of Thalassospira mesophila JCM 18969.</title>
        <authorList>
            <person name="Lai Q."/>
            <person name="Shao Z."/>
        </authorList>
    </citation>
    <scope>NUCLEOTIDE SEQUENCE [LARGE SCALE GENOMIC DNA]</scope>
    <source>
        <strain evidence="2 3">JCM 18969</strain>
    </source>
</reference>
<evidence type="ECO:0000259" key="1">
    <source>
        <dbReference type="Pfam" id="PF13701"/>
    </source>
</evidence>
<comment type="caution">
    <text evidence="2">The sequence shown here is derived from an EMBL/GenBank/DDBJ whole genome shotgun (WGS) entry which is preliminary data.</text>
</comment>
<dbReference type="EMBL" id="JFKA01000027">
    <property type="protein sequence ID" value="OSQ35062.1"/>
    <property type="molecule type" value="Genomic_DNA"/>
</dbReference>
<dbReference type="RefSeq" id="WP_085586565.1">
    <property type="nucleotide sequence ID" value="NZ_JFKA01000027.1"/>
</dbReference>
<protein>
    <recommendedName>
        <fullName evidence="1">Transposase DDE domain-containing protein</fullName>
    </recommendedName>
</protein>
<name>A0A1Y2KWG6_9PROT</name>
<organism evidence="2 3">
    <name type="scientific">Thalassospira mesophila</name>
    <dbReference type="NCBI Taxonomy" id="1293891"/>
    <lineage>
        <taxon>Bacteria</taxon>
        <taxon>Pseudomonadati</taxon>
        <taxon>Pseudomonadota</taxon>
        <taxon>Alphaproteobacteria</taxon>
        <taxon>Rhodospirillales</taxon>
        <taxon>Thalassospiraceae</taxon>
        <taxon>Thalassospira</taxon>
    </lineage>
</organism>
<evidence type="ECO:0000313" key="3">
    <source>
        <dbReference type="Proteomes" id="UP000193391"/>
    </source>
</evidence>
<feature type="domain" description="Transposase DDE" evidence="1">
    <location>
        <begin position="8"/>
        <end position="457"/>
    </location>
</feature>
<evidence type="ECO:0000313" key="2">
    <source>
        <dbReference type="EMBL" id="OSQ35062.1"/>
    </source>
</evidence>
<sequence length="459" mass="52249">MQFSDFGPRKIIAAFDGGEITSDAGVLLLREAAQRLNLFARMASCFEDHRDGARVRHSLTDLLNQRVSAMALGYEDLNDHDALRHDPALRLLGNPDNPALAASATLGRLEHSREAADPRYNPFVPKLNKLQNLLVDLYLDSHDSPPERITLDIDATDIETHGHQEGGFFHGYYEHRCFLPLYVTCGPHLLLAQLRPGNIDSAQGARNVIKRIVARIRSRWPDVKILLRGDSGFVRENLVRWCERNRVDYIFGLARNGYLLHKARKIRSRAAVEMVDSNAPVEMFGHFSHRPRSKTWAKPRQVICKVLHNPVQEQRVRFLVTSLDWDNDWAIPEMRQFDGKDALPRALYQNIYCPRGDMENRIKDCQLDLFGNRASAHCYRANQLRLLLAGFAYVLMTHLREKGLAKTVLAKAAPNTIRLKLLKVGARIMTSLRRIKISMPDAYPYKDAFCKAWSALAPT</sequence>
<proteinExistence type="predicted"/>
<dbReference type="Pfam" id="PF13701">
    <property type="entry name" value="DDE_Tnp_1_4"/>
    <property type="match status" value="1"/>
</dbReference>